<dbReference type="SUPFAM" id="SSF46689">
    <property type="entry name" value="Homeodomain-like"/>
    <property type="match status" value="1"/>
</dbReference>
<dbReference type="GO" id="GO:1901135">
    <property type="term" value="P:carbohydrate derivative metabolic process"/>
    <property type="evidence" value="ECO:0007669"/>
    <property type="project" value="InterPro"/>
</dbReference>
<evidence type="ECO:0000313" key="7">
    <source>
        <dbReference type="Proteomes" id="UP000004931"/>
    </source>
</evidence>
<dbReference type="Gene3D" id="1.10.10.10">
    <property type="entry name" value="Winged helix-like DNA-binding domain superfamily/Winged helix DNA-binding domain"/>
    <property type="match status" value="1"/>
</dbReference>
<proteinExistence type="predicted"/>
<dbReference type="PROSITE" id="PS51464">
    <property type="entry name" value="SIS"/>
    <property type="match status" value="1"/>
</dbReference>
<dbReference type="Pfam" id="PF01380">
    <property type="entry name" value="SIS"/>
    <property type="match status" value="1"/>
</dbReference>
<dbReference type="OrthoDB" id="257751at2"/>
<dbReference type="InterPro" id="IPR035472">
    <property type="entry name" value="RpiR-like_SIS"/>
</dbReference>
<comment type="caution">
    <text evidence="6">The sequence shown here is derived from an EMBL/GenBank/DDBJ whole genome shotgun (WGS) entry which is preliminary data.</text>
</comment>
<dbReference type="Pfam" id="PF01418">
    <property type="entry name" value="HTH_6"/>
    <property type="match status" value="1"/>
</dbReference>
<evidence type="ECO:0000259" key="5">
    <source>
        <dbReference type="PROSITE" id="PS51464"/>
    </source>
</evidence>
<dbReference type="InterPro" id="IPR001347">
    <property type="entry name" value="SIS_dom"/>
</dbReference>
<name>A0Y927_9GAMM</name>
<dbReference type="SUPFAM" id="SSF53697">
    <property type="entry name" value="SIS domain"/>
    <property type="match status" value="1"/>
</dbReference>
<dbReference type="EMBL" id="AAVT01000001">
    <property type="protein sequence ID" value="EAW32631.1"/>
    <property type="molecule type" value="Genomic_DNA"/>
</dbReference>
<dbReference type="PROSITE" id="PS51071">
    <property type="entry name" value="HTH_RPIR"/>
    <property type="match status" value="1"/>
</dbReference>
<dbReference type="GO" id="GO:0003677">
    <property type="term" value="F:DNA binding"/>
    <property type="evidence" value="ECO:0007669"/>
    <property type="project" value="UniProtKB-KW"/>
</dbReference>
<accession>A0Y927</accession>
<keyword evidence="2" id="KW-0238">DNA-binding</keyword>
<evidence type="ECO:0000256" key="3">
    <source>
        <dbReference type="ARBA" id="ARBA00023163"/>
    </source>
</evidence>
<evidence type="ECO:0000256" key="1">
    <source>
        <dbReference type="ARBA" id="ARBA00023015"/>
    </source>
</evidence>
<dbReference type="Gene3D" id="3.40.50.10490">
    <property type="entry name" value="Glucose-6-phosphate isomerase like protein, domain 1"/>
    <property type="match status" value="1"/>
</dbReference>
<keyword evidence="3" id="KW-0804">Transcription</keyword>
<dbReference type="InterPro" id="IPR036388">
    <property type="entry name" value="WH-like_DNA-bd_sf"/>
</dbReference>
<reference evidence="6 7" key="1">
    <citation type="journal article" date="2010" name="J. Bacteriol.">
        <title>Genome sequence of the oligotrophic marine Gammaproteobacterium HTCC2143, isolated from the Oregon Coast.</title>
        <authorList>
            <person name="Oh H.M."/>
            <person name="Kang I."/>
            <person name="Ferriera S."/>
            <person name="Giovannoni S.J."/>
            <person name="Cho J.C."/>
        </authorList>
    </citation>
    <scope>NUCLEOTIDE SEQUENCE [LARGE SCALE GENOMIC DNA]</scope>
    <source>
        <strain evidence="6 7">HTCC2143</strain>
    </source>
</reference>
<dbReference type="CDD" id="cd05013">
    <property type="entry name" value="SIS_RpiR"/>
    <property type="match status" value="1"/>
</dbReference>
<gene>
    <name evidence="6" type="ORF">GP2143_15286</name>
</gene>
<dbReference type="InterPro" id="IPR046348">
    <property type="entry name" value="SIS_dom_sf"/>
</dbReference>
<protein>
    <submittedName>
        <fullName evidence="6">Transcriptional regulator, RpiR family protein</fullName>
    </submittedName>
</protein>
<keyword evidence="7" id="KW-1185">Reference proteome</keyword>
<organism evidence="6 7">
    <name type="scientific">marine gamma proteobacterium HTCC2143</name>
    <dbReference type="NCBI Taxonomy" id="247633"/>
    <lineage>
        <taxon>Bacteria</taxon>
        <taxon>Pseudomonadati</taxon>
        <taxon>Pseudomonadota</taxon>
        <taxon>Gammaproteobacteria</taxon>
        <taxon>Cellvibrionales</taxon>
        <taxon>Spongiibacteraceae</taxon>
        <taxon>BD1-7 clade</taxon>
    </lineage>
</organism>
<dbReference type="GO" id="GO:0097367">
    <property type="term" value="F:carbohydrate derivative binding"/>
    <property type="evidence" value="ECO:0007669"/>
    <property type="project" value="InterPro"/>
</dbReference>
<dbReference type="InterPro" id="IPR047640">
    <property type="entry name" value="RpiR-like"/>
</dbReference>
<dbReference type="Proteomes" id="UP000004931">
    <property type="component" value="Unassembled WGS sequence"/>
</dbReference>
<dbReference type="GO" id="GO:0003700">
    <property type="term" value="F:DNA-binding transcription factor activity"/>
    <property type="evidence" value="ECO:0007669"/>
    <property type="project" value="InterPro"/>
</dbReference>
<dbReference type="STRING" id="247633.GP2143_15286"/>
<dbReference type="PANTHER" id="PTHR30514:SF1">
    <property type="entry name" value="HTH-TYPE TRANSCRIPTIONAL REGULATOR HEXR-RELATED"/>
    <property type="match status" value="1"/>
</dbReference>
<evidence type="ECO:0000256" key="2">
    <source>
        <dbReference type="ARBA" id="ARBA00023125"/>
    </source>
</evidence>
<sequence>MKPINIINAIELQRPKLRKSELKVADHILKQPEKVIHLRIVDLAQQAGVSEPTVVRFFRAIGCDGFQEFKVLLAQHVANNPSYKEFSLNEHDSAREYTIKVFDSAIDTLTKVRDSLDTRAIEAAISALQKAGRVEFYGFGGSSSVATDAQHKFFRLQIPSSAHSDPHIQAMSAMSLKPGDVVVAISQSGRTQALIDAMGLVKEAGATIIGLAPSNTPVALRCDIPLHIDVKEDIEKYTPLPSRMAHMAVMDILAVGVSRAKGPAISEHLQKIHRGLQSLRQLDDR</sequence>
<feature type="domain" description="SIS" evidence="5">
    <location>
        <begin position="124"/>
        <end position="263"/>
    </location>
</feature>
<feature type="domain" description="HTH rpiR-type" evidence="4">
    <location>
        <begin position="4"/>
        <end position="80"/>
    </location>
</feature>
<dbReference type="eggNOG" id="COG1737">
    <property type="taxonomic scope" value="Bacteria"/>
</dbReference>
<dbReference type="InterPro" id="IPR009057">
    <property type="entry name" value="Homeodomain-like_sf"/>
</dbReference>
<dbReference type="AlphaFoldDB" id="A0Y927"/>
<keyword evidence="1" id="KW-0805">Transcription regulation</keyword>
<dbReference type="PANTHER" id="PTHR30514">
    <property type="entry name" value="GLUCOKINASE"/>
    <property type="match status" value="1"/>
</dbReference>
<evidence type="ECO:0000259" key="4">
    <source>
        <dbReference type="PROSITE" id="PS51071"/>
    </source>
</evidence>
<evidence type="ECO:0000313" key="6">
    <source>
        <dbReference type="EMBL" id="EAW32631.1"/>
    </source>
</evidence>
<dbReference type="InterPro" id="IPR000281">
    <property type="entry name" value="HTH_RpiR"/>
</dbReference>